<keyword evidence="3" id="KW-0460">Magnesium</keyword>
<evidence type="ECO:0000256" key="1">
    <source>
        <dbReference type="ARBA" id="ARBA00001946"/>
    </source>
</evidence>
<dbReference type="Pfam" id="PF01397">
    <property type="entry name" value="Terpene_synth"/>
    <property type="match status" value="1"/>
</dbReference>
<dbReference type="AlphaFoldDB" id="A0A835HNP8"/>
<dbReference type="GO" id="GO:0000287">
    <property type="term" value="F:magnesium ion binding"/>
    <property type="evidence" value="ECO:0007669"/>
    <property type="project" value="TreeGrafter"/>
</dbReference>
<sequence>MLDTISSKGYFGEVLDTKKLDDLYPPFYCIWSNGAKDKRANDVGLFCSRCRTTSKRPNHVCQATLEQSTNTLTKWQDISKQDSEEGGAFKVQDLDTFREWIEVIKSILTSMGDGEISISPYDTAWVALVENVHGNGGPQFPSSIQWIVDSQMADGSWGDELIFTAHDRILNTLGCVVALKKWNLHPERCERGLSFLRENFYKLEDENTEHMTIGFEVAFPSLVEIAQKLDLEIPDNSPALHSIYEQRKLKLTKIPMDIMHKVPTSLLFSLEGMEGLDWEKLIKLQCEEGSFLFSPASTAFAFMNTKDEKCLEYLKKLVHRFNGGVPNVYPVDLFERVWSVDRLERLGVSRYFQTEIKECINYLSRYWTADGIAWARNTNVCDIDDTSMGFRLLRLHGHDVSPDVFRHFEKGGEFFCIPGQSTTAVTGLFNLYRATQVLFPGETILQEAKDFAYKFLRKKQASNQLLDKWIITKDLPGEVGYALDIPWYASLPRIEARFYLQQYGGKDDIWIGKILYRMSNVNNDAYLEFAKLDFNNCQAVHQSEWDNIQKWYNDYSLGECGLNDTTLLRTYFVAAASIFEPERSTERRAWTKTAMLVKAIFSHFENNSREQRIAFVNDFISSSFIDTGHSSRKFNWSSSNTSNRLVHILLGTLKSVSVDALKNNGKDVHNVLHKSFEKWLLTCKEENDKPDQVIAEVFVSIILACGGHSLSEEHLSHPQYKHLVDLTNRLCYQLGGVHKPEVETSGASTDGTATLTIESDMQELVQTVVRNSDGINSEIKQIFLTVAKSFFYIVYCPLETMDHHISEVLFKRVV</sequence>
<dbReference type="FunFam" id="1.50.10.160:FF:000001">
    <property type="entry name" value="Ent-copalyl diphosphate synthase"/>
    <property type="match status" value="1"/>
</dbReference>
<dbReference type="Proteomes" id="UP000631114">
    <property type="component" value="Unassembled WGS sequence"/>
</dbReference>
<dbReference type="Gene3D" id="1.10.600.10">
    <property type="entry name" value="Farnesyl Diphosphate Synthase"/>
    <property type="match status" value="1"/>
</dbReference>
<evidence type="ECO:0000256" key="2">
    <source>
        <dbReference type="ARBA" id="ARBA00022723"/>
    </source>
</evidence>
<dbReference type="GO" id="GO:0010333">
    <property type="term" value="F:terpene synthase activity"/>
    <property type="evidence" value="ECO:0007669"/>
    <property type="project" value="InterPro"/>
</dbReference>
<evidence type="ECO:0000313" key="5">
    <source>
        <dbReference type="EMBL" id="KAF9601572.1"/>
    </source>
</evidence>
<dbReference type="Gene3D" id="1.50.10.160">
    <property type="match status" value="1"/>
</dbReference>
<evidence type="ECO:0000256" key="3">
    <source>
        <dbReference type="ARBA" id="ARBA00022842"/>
    </source>
</evidence>
<dbReference type="Gene3D" id="1.50.10.130">
    <property type="entry name" value="Terpene synthase, N-terminal domain"/>
    <property type="match status" value="1"/>
</dbReference>
<proteinExistence type="predicted"/>
<comment type="cofactor">
    <cofactor evidence="1">
        <name>Mg(2+)</name>
        <dbReference type="ChEBI" id="CHEBI:18420"/>
    </cofactor>
</comment>
<keyword evidence="6" id="KW-1185">Reference proteome</keyword>
<evidence type="ECO:0000259" key="4">
    <source>
        <dbReference type="Pfam" id="PF01397"/>
    </source>
</evidence>
<dbReference type="FunFam" id="1.50.10.130:FF:000002">
    <property type="entry name" value="Ent-copalyl diphosphate synthase, chloroplastic"/>
    <property type="match status" value="1"/>
</dbReference>
<gene>
    <name evidence="5" type="ORF">IFM89_020428</name>
</gene>
<dbReference type="GO" id="GO:0009686">
    <property type="term" value="P:gibberellin biosynthetic process"/>
    <property type="evidence" value="ECO:0007669"/>
    <property type="project" value="TreeGrafter"/>
</dbReference>
<dbReference type="GO" id="GO:0009507">
    <property type="term" value="C:chloroplast"/>
    <property type="evidence" value="ECO:0007669"/>
    <property type="project" value="TreeGrafter"/>
</dbReference>
<dbReference type="SUPFAM" id="SSF48239">
    <property type="entry name" value="Terpenoid cyclases/Protein prenyltransferases"/>
    <property type="match status" value="1"/>
</dbReference>
<dbReference type="InterPro" id="IPR001906">
    <property type="entry name" value="Terpene_synth_N"/>
</dbReference>
<feature type="domain" description="Terpene synthase N-terminal" evidence="4">
    <location>
        <begin position="277"/>
        <end position="483"/>
    </location>
</feature>
<dbReference type="InterPro" id="IPR008949">
    <property type="entry name" value="Isoprenoid_synthase_dom_sf"/>
</dbReference>
<dbReference type="SUPFAM" id="SSF48576">
    <property type="entry name" value="Terpenoid synthases"/>
    <property type="match status" value="1"/>
</dbReference>
<dbReference type="InterPro" id="IPR008930">
    <property type="entry name" value="Terpenoid_cyclase/PrenylTrfase"/>
</dbReference>
<reference evidence="5 6" key="1">
    <citation type="submission" date="2020-10" db="EMBL/GenBank/DDBJ databases">
        <title>The Coptis chinensis genome and diversification of protoberbering-type alkaloids.</title>
        <authorList>
            <person name="Wang B."/>
            <person name="Shu S."/>
            <person name="Song C."/>
            <person name="Liu Y."/>
        </authorList>
    </citation>
    <scope>NUCLEOTIDE SEQUENCE [LARGE SCALE GENOMIC DNA]</scope>
    <source>
        <strain evidence="5">HL-2020</strain>
        <tissue evidence="5">Leaf</tissue>
    </source>
</reference>
<keyword evidence="2" id="KW-0479">Metal-binding</keyword>
<dbReference type="SFLD" id="SFLDG01014">
    <property type="entry name" value="Terpene_Cyclase_Like_1_N-term"/>
    <property type="match status" value="1"/>
</dbReference>
<dbReference type="OrthoDB" id="2343925at2759"/>
<name>A0A835HNP8_9MAGN</name>
<dbReference type="InterPro" id="IPR036965">
    <property type="entry name" value="Terpene_synth_N_sf"/>
</dbReference>
<dbReference type="PANTHER" id="PTHR31739:SF4">
    <property type="entry name" value="ENT-COPALYL DIPHOSPHATE SYNTHASE, CHLOROPLASTIC"/>
    <property type="match status" value="1"/>
</dbReference>
<dbReference type="InterPro" id="IPR050148">
    <property type="entry name" value="Terpene_synthase-like"/>
</dbReference>
<protein>
    <recommendedName>
        <fullName evidence="4">Terpene synthase N-terminal domain-containing protein</fullName>
    </recommendedName>
</protein>
<evidence type="ECO:0000313" key="6">
    <source>
        <dbReference type="Proteomes" id="UP000631114"/>
    </source>
</evidence>
<dbReference type="PANTHER" id="PTHR31739">
    <property type="entry name" value="ENT-COPALYL DIPHOSPHATE SYNTHASE, CHLOROPLASTIC"/>
    <property type="match status" value="1"/>
</dbReference>
<organism evidence="5 6">
    <name type="scientific">Coptis chinensis</name>
    <dbReference type="NCBI Taxonomy" id="261450"/>
    <lineage>
        <taxon>Eukaryota</taxon>
        <taxon>Viridiplantae</taxon>
        <taxon>Streptophyta</taxon>
        <taxon>Embryophyta</taxon>
        <taxon>Tracheophyta</taxon>
        <taxon>Spermatophyta</taxon>
        <taxon>Magnoliopsida</taxon>
        <taxon>Ranunculales</taxon>
        <taxon>Ranunculaceae</taxon>
        <taxon>Coptidoideae</taxon>
        <taxon>Coptis</taxon>
    </lineage>
</organism>
<dbReference type="EMBL" id="JADFTS010000006">
    <property type="protein sequence ID" value="KAF9601572.1"/>
    <property type="molecule type" value="Genomic_DNA"/>
</dbReference>
<accession>A0A835HNP8</accession>
<comment type="caution">
    <text evidence="5">The sequence shown here is derived from an EMBL/GenBank/DDBJ whole genome shotgun (WGS) entry which is preliminary data.</text>
</comment>
<dbReference type="SFLD" id="SFLDG01605">
    <property type="entry name" value="Terpene_Cyclase_Like_1_N-term"/>
    <property type="match status" value="1"/>
</dbReference>